<evidence type="ECO:0000313" key="2">
    <source>
        <dbReference type="Proteomes" id="UP001595828"/>
    </source>
</evidence>
<gene>
    <name evidence="1" type="ORF">ACFO0A_00645</name>
</gene>
<keyword evidence="2" id="KW-1185">Reference proteome</keyword>
<evidence type="ECO:0000313" key="1">
    <source>
        <dbReference type="EMBL" id="MFC4293559.1"/>
    </source>
</evidence>
<sequence>MIALCTASPTADYDGDYVTVTVPSGKEVVQIALTPQQAILLAIAANNAGVAAFKELVAGSAQSAEILRFPKQYRRNRRYS</sequence>
<dbReference type="RefSeq" id="WP_379537052.1">
    <property type="nucleotide sequence ID" value="NZ_JBHSDR010000003.1"/>
</dbReference>
<organism evidence="1 2">
    <name type="scientific">Novosphingobium tardum</name>
    <dbReference type="NCBI Taxonomy" id="1538021"/>
    <lineage>
        <taxon>Bacteria</taxon>
        <taxon>Pseudomonadati</taxon>
        <taxon>Pseudomonadota</taxon>
        <taxon>Alphaproteobacteria</taxon>
        <taxon>Sphingomonadales</taxon>
        <taxon>Sphingomonadaceae</taxon>
        <taxon>Novosphingobium</taxon>
    </lineage>
</organism>
<accession>A0ABV8RJZ0</accession>
<dbReference type="EMBL" id="JBHSDR010000003">
    <property type="protein sequence ID" value="MFC4293559.1"/>
    <property type="molecule type" value="Genomic_DNA"/>
</dbReference>
<comment type="caution">
    <text evidence="1">The sequence shown here is derived from an EMBL/GenBank/DDBJ whole genome shotgun (WGS) entry which is preliminary data.</text>
</comment>
<name>A0ABV8RJZ0_9SPHN</name>
<protein>
    <submittedName>
        <fullName evidence="1">Uncharacterized protein</fullName>
    </submittedName>
</protein>
<reference evidence="2" key="1">
    <citation type="journal article" date="2019" name="Int. J. Syst. Evol. Microbiol.">
        <title>The Global Catalogue of Microorganisms (GCM) 10K type strain sequencing project: providing services to taxonomists for standard genome sequencing and annotation.</title>
        <authorList>
            <consortium name="The Broad Institute Genomics Platform"/>
            <consortium name="The Broad Institute Genome Sequencing Center for Infectious Disease"/>
            <person name="Wu L."/>
            <person name="Ma J."/>
        </authorList>
    </citation>
    <scope>NUCLEOTIDE SEQUENCE [LARGE SCALE GENOMIC DNA]</scope>
    <source>
        <strain evidence="2">CGMCC 1.12989</strain>
    </source>
</reference>
<proteinExistence type="predicted"/>
<dbReference type="Proteomes" id="UP001595828">
    <property type="component" value="Unassembled WGS sequence"/>
</dbReference>